<name>A0A1G9T9C6_ALLAB</name>
<reference evidence="2 3" key="1">
    <citation type="submission" date="2016-10" db="EMBL/GenBank/DDBJ databases">
        <authorList>
            <person name="de Groot N.N."/>
        </authorList>
    </citation>
    <scope>NUCLEOTIDE SEQUENCE [LARGE SCALE GENOMIC DNA]</scope>
    <source>
        <strain evidence="2 3">DSM 44149</strain>
    </source>
</reference>
<dbReference type="InterPro" id="IPR032710">
    <property type="entry name" value="NTF2-like_dom_sf"/>
</dbReference>
<evidence type="ECO:0000313" key="2">
    <source>
        <dbReference type="EMBL" id="SDM44261.1"/>
    </source>
</evidence>
<protein>
    <submittedName>
        <fullName evidence="2">SnoaL-like domain-containing protein</fullName>
    </submittedName>
</protein>
<keyword evidence="3" id="KW-1185">Reference proteome</keyword>
<sequence length="117" mass="12662">MTDIAARYIAVWNETDAAKRRHLVDELFTEDATYTDPLADVAGRDGIDAVIAGAQQQFAGLVFSAPAEADAHHDIARFHWHLGVPGEAEPLAIGFDVVRVHGDRISSVLGFLDRVPG</sequence>
<dbReference type="RefSeq" id="WP_030433032.1">
    <property type="nucleotide sequence ID" value="NZ_JOEF01000035.1"/>
</dbReference>
<evidence type="ECO:0000259" key="1">
    <source>
        <dbReference type="Pfam" id="PF12680"/>
    </source>
</evidence>
<gene>
    <name evidence="2" type="ORF">SAMN04489726_1645</name>
</gene>
<dbReference type="eggNOG" id="COG2329">
    <property type="taxonomic scope" value="Bacteria"/>
</dbReference>
<dbReference type="OrthoDB" id="9808719at2"/>
<dbReference type="Gene3D" id="3.10.450.50">
    <property type="match status" value="1"/>
</dbReference>
<proteinExistence type="predicted"/>
<dbReference type="InterPro" id="IPR037401">
    <property type="entry name" value="SnoaL-like"/>
</dbReference>
<organism evidence="2 3">
    <name type="scientific">Allokutzneria albata</name>
    <name type="common">Kibdelosporangium albatum</name>
    <dbReference type="NCBI Taxonomy" id="211114"/>
    <lineage>
        <taxon>Bacteria</taxon>
        <taxon>Bacillati</taxon>
        <taxon>Actinomycetota</taxon>
        <taxon>Actinomycetes</taxon>
        <taxon>Pseudonocardiales</taxon>
        <taxon>Pseudonocardiaceae</taxon>
        <taxon>Allokutzneria</taxon>
    </lineage>
</organism>
<dbReference type="Pfam" id="PF12680">
    <property type="entry name" value="SnoaL_2"/>
    <property type="match status" value="1"/>
</dbReference>
<dbReference type="SUPFAM" id="SSF54427">
    <property type="entry name" value="NTF2-like"/>
    <property type="match status" value="1"/>
</dbReference>
<dbReference type="STRING" id="211114.SAMN04489726_1645"/>
<feature type="domain" description="SnoaL-like" evidence="1">
    <location>
        <begin position="6"/>
        <end position="107"/>
    </location>
</feature>
<accession>A0A1G9T9C6</accession>
<dbReference type="EMBL" id="LT629701">
    <property type="protein sequence ID" value="SDM44261.1"/>
    <property type="molecule type" value="Genomic_DNA"/>
</dbReference>
<evidence type="ECO:0000313" key="3">
    <source>
        <dbReference type="Proteomes" id="UP000183376"/>
    </source>
</evidence>
<dbReference type="Proteomes" id="UP000183376">
    <property type="component" value="Chromosome I"/>
</dbReference>
<dbReference type="AlphaFoldDB" id="A0A1G9T9C6"/>